<dbReference type="InterPro" id="IPR050796">
    <property type="entry name" value="SCF_F-box_component"/>
</dbReference>
<dbReference type="AlphaFoldDB" id="A0A6A3CB16"/>
<dbReference type="InterPro" id="IPR013187">
    <property type="entry name" value="F-box-assoc_dom_typ3"/>
</dbReference>
<dbReference type="InterPro" id="IPR036047">
    <property type="entry name" value="F-box-like_dom_sf"/>
</dbReference>
<dbReference type="NCBIfam" id="TIGR01640">
    <property type="entry name" value="F_box_assoc_1"/>
    <property type="match status" value="1"/>
</dbReference>
<evidence type="ECO:0000313" key="2">
    <source>
        <dbReference type="EMBL" id="KAE8726410.1"/>
    </source>
</evidence>
<reference evidence="2" key="1">
    <citation type="submission" date="2019-09" db="EMBL/GenBank/DDBJ databases">
        <title>Draft genome information of white flower Hibiscus syriacus.</title>
        <authorList>
            <person name="Kim Y.-M."/>
        </authorList>
    </citation>
    <scope>NUCLEOTIDE SEQUENCE [LARGE SCALE GENOMIC DNA]</scope>
    <source>
        <strain evidence="2">YM2019G1</strain>
    </source>
</reference>
<dbReference type="Pfam" id="PF00646">
    <property type="entry name" value="F-box"/>
    <property type="match status" value="1"/>
</dbReference>
<dbReference type="CDD" id="cd22157">
    <property type="entry name" value="F-box_AtFBW1-like"/>
    <property type="match status" value="1"/>
</dbReference>
<proteinExistence type="predicted"/>
<protein>
    <recommendedName>
        <fullName evidence="1">F-box domain-containing protein</fullName>
    </recommendedName>
</protein>
<keyword evidence="3" id="KW-1185">Reference proteome</keyword>
<feature type="domain" description="F-box" evidence="1">
    <location>
        <begin position="5"/>
        <end position="45"/>
    </location>
</feature>
<comment type="caution">
    <text evidence="2">The sequence shown here is derived from an EMBL/GenBank/DDBJ whole genome shotgun (WGS) entry which is preliminary data.</text>
</comment>
<evidence type="ECO:0000313" key="3">
    <source>
        <dbReference type="Proteomes" id="UP000436088"/>
    </source>
</evidence>
<evidence type="ECO:0000259" key="1">
    <source>
        <dbReference type="SMART" id="SM00256"/>
    </source>
</evidence>
<dbReference type="SMART" id="SM00256">
    <property type="entry name" value="FBOX"/>
    <property type="match status" value="1"/>
</dbReference>
<dbReference type="PANTHER" id="PTHR31672">
    <property type="entry name" value="BNACNNG10540D PROTEIN"/>
    <property type="match status" value="1"/>
</dbReference>
<dbReference type="Proteomes" id="UP000436088">
    <property type="component" value="Unassembled WGS sequence"/>
</dbReference>
<accession>A0A6A3CB16</accession>
<dbReference type="EMBL" id="VEPZ02000370">
    <property type="protein sequence ID" value="KAE8726410.1"/>
    <property type="molecule type" value="Genomic_DNA"/>
</dbReference>
<organism evidence="2 3">
    <name type="scientific">Hibiscus syriacus</name>
    <name type="common">Rose of Sharon</name>
    <dbReference type="NCBI Taxonomy" id="106335"/>
    <lineage>
        <taxon>Eukaryota</taxon>
        <taxon>Viridiplantae</taxon>
        <taxon>Streptophyta</taxon>
        <taxon>Embryophyta</taxon>
        <taxon>Tracheophyta</taxon>
        <taxon>Spermatophyta</taxon>
        <taxon>Magnoliopsida</taxon>
        <taxon>eudicotyledons</taxon>
        <taxon>Gunneridae</taxon>
        <taxon>Pentapetalae</taxon>
        <taxon>rosids</taxon>
        <taxon>malvids</taxon>
        <taxon>Malvales</taxon>
        <taxon>Malvaceae</taxon>
        <taxon>Malvoideae</taxon>
        <taxon>Hibiscus</taxon>
    </lineage>
</organism>
<sequence length="282" mass="32243">MSDYMHEELILEILKTLPVKSVVKCRSVCKKWNTLICHPSFVSVHLQASLSRPPDNTPFLLLTSEKKGCEKYYLHYDNDGFDEFKQLQIPLFGYVSEAPVVGCCNGLICLQLFSRSDCSYIYYFLWNPSIQKYISLPRLRIDKDAEYLCVGFGFDSRTNDYKLLLAGAGSDNCWMKPYLFSLNHKRWKRVTAVYPDYGFGPETLLPFVNGAVHWLGHQNRNDDKARNEILGFDLSAEVFFEMSLPESLIGLYPAQLSCMQCGESSIAVLAISWEGGRELHQL</sequence>
<dbReference type="Gene3D" id="1.20.1280.50">
    <property type="match status" value="1"/>
</dbReference>
<dbReference type="PANTHER" id="PTHR31672:SF13">
    <property type="entry name" value="F-BOX PROTEIN CPR30-LIKE"/>
    <property type="match status" value="1"/>
</dbReference>
<dbReference type="InterPro" id="IPR001810">
    <property type="entry name" value="F-box_dom"/>
</dbReference>
<dbReference type="InterPro" id="IPR017451">
    <property type="entry name" value="F-box-assoc_interact_dom"/>
</dbReference>
<dbReference type="Pfam" id="PF08268">
    <property type="entry name" value="FBA_3"/>
    <property type="match status" value="1"/>
</dbReference>
<dbReference type="SUPFAM" id="SSF81383">
    <property type="entry name" value="F-box domain"/>
    <property type="match status" value="1"/>
</dbReference>
<name>A0A6A3CB16_HIBSY</name>
<gene>
    <name evidence="2" type="ORF">F3Y22_tig00006992pilonHSYRG00047</name>
</gene>